<keyword evidence="2" id="KW-1185">Reference proteome</keyword>
<accession>A0A1I8B1W2</accession>
<sequence>MAEPVEEPMEEPMEQPVVELVAEIGGESKEPIVGAIVKQPIPPDPLDSIIWSTRLDLIDEDTVGPPMRNEIGSIGSLTAKLSDISSCIEKEMEYRKSEGKCKDFIHRFLRLIRSPVMMTLSIVNFVFLFLTFIMAIVVAILIAVNLSARSELKILEANKNEAACSVIWSPWTECNAECTDRHKDNYKLPTSQREMIYCYGKCAENEAGDCNKTMGMGFEDVVYCNLHSCKSSKQ</sequence>
<reference evidence="3" key="1">
    <citation type="submission" date="2016-11" db="UniProtKB">
        <authorList>
            <consortium name="WormBaseParasite"/>
        </authorList>
    </citation>
    <scope>IDENTIFICATION</scope>
</reference>
<dbReference type="WBParaSite" id="MhA1_Contig1266.frz3.gene14">
    <property type="protein sequence ID" value="MhA1_Contig1266.frz3.gene14"/>
    <property type="gene ID" value="MhA1_Contig1266.frz3.gene14"/>
</dbReference>
<keyword evidence="1" id="KW-1133">Transmembrane helix</keyword>
<keyword evidence="1" id="KW-0472">Membrane</keyword>
<keyword evidence="1" id="KW-0812">Transmembrane</keyword>
<feature type="transmembrane region" description="Helical" evidence="1">
    <location>
        <begin position="116"/>
        <end position="144"/>
    </location>
</feature>
<name>A0A1I8B1W2_MELHA</name>
<evidence type="ECO:0000313" key="2">
    <source>
        <dbReference type="Proteomes" id="UP000095281"/>
    </source>
</evidence>
<evidence type="ECO:0000313" key="3">
    <source>
        <dbReference type="WBParaSite" id="MhA1_Contig1266.frz3.gene14"/>
    </source>
</evidence>
<evidence type="ECO:0000256" key="1">
    <source>
        <dbReference type="SAM" id="Phobius"/>
    </source>
</evidence>
<proteinExistence type="predicted"/>
<dbReference type="AlphaFoldDB" id="A0A1I8B1W2"/>
<dbReference type="Proteomes" id="UP000095281">
    <property type="component" value="Unplaced"/>
</dbReference>
<protein>
    <submittedName>
        <fullName evidence="3">Defensin-like protein</fullName>
    </submittedName>
</protein>
<organism evidence="2 3">
    <name type="scientific">Meloidogyne hapla</name>
    <name type="common">Root-knot nematode worm</name>
    <dbReference type="NCBI Taxonomy" id="6305"/>
    <lineage>
        <taxon>Eukaryota</taxon>
        <taxon>Metazoa</taxon>
        <taxon>Ecdysozoa</taxon>
        <taxon>Nematoda</taxon>
        <taxon>Chromadorea</taxon>
        <taxon>Rhabditida</taxon>
        <taxon>Tylenchina</taxon>
        <taxon>Tylenchomorpha</taxon>
        <taxon>Tylenchoidea</taxon>
        <taxon>Meloidogynidae</taxon>
        <taxon>Meloidogyninae</taxon>
        <taxon>Meloidogyne</taxon>
    </lineage>
</organism>